<accession>A0A194VIZ9</accession>
<dbReference type="Proteomes" id="UP000078559">
    <property type="component" value="Unassembled WGS sequence"/>
</dbReference>
<keyword evidence="3" id="KW-1185">Reference proteome</keyword>
<evidence type="ECO:0000313" key="2">
    <source>
        <dbReference type="EMBL" id="KUI64126.1"/>
    </source>
</evidence>
<feature type="compositionally biased region" description="Basic and acidic residues" evidence="1">
    <location>
        <begin position="220"/>
        <end position="236"/>
    </location>
</feature>
<dbReference type="AlphaFoldDB" id="A0A194VIZ9"/>
<feature type="compositionally biased region" description="Basic and acidic residues" evidence="1">
    <location>
        <begin position="273"/>
        <end position="288"/>
    </location>
</feature>
<feature type="compositionally biased region" description="Polar residues" evidence="1">
    <location>
        <begin position="289"/>
        <end position="300"/>
    </location>
</feature>
<proteinExistence type="predicted"/>
<gene>
    <name evidence="2" type="ORF">VM1G_10911</name>
</gene>
<evidence type="ECO:0000256" key="1">
    <source>
        <dbReference type="SAM" id="MobiDB-lite"/>
    </source>
</evidence>
<evidence type="ECO:0000313" key="3">
    <source>
        <dbReference type="Proteomes" id="UP000078559"/>
    </source>
</evidence>
<feature type="region of interest" description="Disordered" evidence="1">
    <location>
        <begin position="165"/>
        <end position="326"/>
    </location>
</feature>
<reference evidence="2" key="1">
    <citation type="submission" date="2014-12" db="EMBL/GenBank/DDBJ databases">
        <title>Genome Sequence of Valsa Canker Pathogens Uncovers a Specific Adaption of Colonization on Woody Bark.</title>
        <authorList>
            <person name="Yin Z."/>
            <person name="Liu H."/>
            <person name="Gao X."/>
            <person name="Li Z."/>
            <person name="Song N."/>
            <person name="Ke X."/>
            <person name="Dai Q."/>
            <person name="Wu Y."/>
            <person name="Sun Y."/>
            <person name="Xu J.-R."/>
            <person name="Kang Z.K."/>
            <person name="Wang L."/>
            <person name="Huang L."/>
        </authorList>
    </citation>
    <scope>NUCLEOTIDE SEQUENCE [LARGE SCALE GENOMIC DNA]</scope>
    <source>
        <strain evidence="2">03-8</strain>
    </source>
</reference>
<name>A0A194VIZ9_CYTMA</name>
<organism evidence="2 3">
    <name type="scientific">Cytospora mali</name>
    <name type="common">Apple Valsa canker fungus</name>
    <name type="synonym">Valsa mali</name>
    <dbReference type="NCBI Taxonomy" id="578113"/>
    <lineage>
        <taxon>Eukaryota</taxon>
        <taxon>Fungi</taxon>
        <taxon>Dikarya</taxon>
        <taxon>Ascomycota</taxon>
        <taxon>Pezizomycotina</taxon>
        <taxon>Sordariomycetes</taxon>
        <taxon>Sordariomycetidae</taxon>
        <taxon>Diaporthales</taxon>
        <taxon>Cytosporaceae</taxon>
        <taxon>Cytospora</taxon>
    </lineage>
</organism>
<protein>
    <submittedName>
        <fullName evidence="2">Uncharacterized protein</fullName>
    </submittedName>
</protein>
<feature type="compositionally biased region" description="Basic and acidic residues" evidence="1">
    <location>
        <begin position="257"/>
        <end position="266"/>
    </location>
</feature>
<dbReference type="OrthoDB" id="4366798at2759"/>
<feature type="compositionally biased region" description="Low complexity" evidence="1">
    <location>
        <begin position="172"/>
        <end position="183"/>
    </location>
</feature>
<feature type="compositionally biased region" description="Basic and acidic residues" evidence="1">
    <location>
        <begin position="315"/>
        <end position="326"/>
    </location>
</feature>
<sequence length="326" mass="37361">MDDVEYFTPSEDHFLDHPDQRWPAWKFDMEMHDLFNSLPQRFNSMTIPILDRDAFSRDVIDISHQAQDRPEFDSLLAERMDSRRKELLKLWMKAFINIAGNPSLLDEHKSQYHDSMHIGRYKSFDTYVRYFAGFLNPNSEATSHTQALPDRDHSALPAESVSPALSATGDEASPSTPISAPSPRQKTKTRSQSQDSRGRVSVYRRRNQATMRSSDGIQKAGERKGLGRSSRREQDPPRSTGNGIGTRSSSRLRQKRQSKEQSDHTEPPPTSRIKGDTGKRKRGQEEHYNSQPLNTEAQPNTKKRRTGSTASATLQHERKKEEERLR</sequence>
<dbReference type="EMBL" id="KN796121">
    <property type="protein sequence ID" value="KUI64126.1"/>
    <property type="molecule type" value="Genomic_DNA"/>
</dbReference>